<reference evidence="4 5" key="1">
    <citation type="submission" date="2018-10" db="EMBL/GenBank/DDBJ databases">
        <title>Parasedimentitalea marina sp. nov., a psychrophilic bacterium isolated from deep seawater of the New Britain Trench.</title>
        <authorList>
            <person name="Cao J."/>
        </authorList>
    </citation>
    <scope>NUCLEOTIDE SEQUENCE [LARGE SCALE GENOMIC DNA]</scope>
    <source>
        <strain evidence="4 5">W43</strain>
    </source>
</reference>
<dbReference type="InterPro" id="IPR009081">
    <property type="entry name" value="PP-bd_ACP"/>
</dbReference>
<dbReference type="Proteomes" id="UP000283063">
    <property type="component" value="Chromosome"/>
</dbReference>
<dbReference type="SMART" id="SM00823">
    <property type="entry name" value="PKS_PP"/>
    <property type="match status" value="1"/>
</dbReference>
<dbReference type="PROSITE" id="PS50075">
    <property type="entry name" value="CARRIER"/>
    <property type="match status" value="1"/>
</dbReference>
<keyword evidence="1" id="KW-0596">Phosphopantetheine</keyword>
<keyword evidence="2" id="KW-0597">Phosphoprotein</keyword>
<dbReference type="GO" id="GO:0031177">
    <property type="term" value="F:phosphopantetheine binding"/>
    <property type="evidence" value="ECO:0007669"/>
    <property type="project" value="InterPro"/>
</dbReference>
<evidence type="ECO:0000313" key="5">
    <source>
        <dbReference type="Proteomes" id="UP000283063"/>
    </source>
</evidence>
<proteinExistence type="predicted"/>
<dbReference type="EMBL" id="CP033219">
    <property type="protein sequence ID" value="AZV78437.1"/>
    <property type="molecule type" value="Genomic_DNA"/>
</dbReference>
<dbReference type="RefSeq" id="WP_127748999.1">
    <property type="nucleotide sequence ID" value="NZ_CP033219.1"/>
</dbReference>
<name>A0A3T0N372_9RHOB</name>
<dbReference type="SUPFAM" id="SSF47336">
    <property type="entry name" value="ACP-like"/>
    <property type="match status" value="1"/>
</dbReference>
<evidence type="ECO:0000256" key="1">
    <source>
        <dbReference type="ARBA" id="ARBA00022450"/>
    </source>
</evidence>
<evidence type="ECO:0000313" key="4">
    <source>
        <dbReference type="EMBL" id="AZV78437.1"/>
    </source>
</evidence>
<dbReference type="PANTHER" id="PTHR44845">
    <property type="entry name" value="CARRIER DOMAIN-CONTAINING PROTEIN"/>
    <property type="match status" value="1"/>
</dbReference>
<evidence type="ECO:0000256" key="2">
    <source>
        <dbReference type="ARBA" id="ARBA00022553"/>
    </source>
</evidence>
<dbReference type="InterPro" id="IPR036736">
    <property type="entry name" value="ACP-like_sf"/>
</dbReference>
<dbReference type="PANTHER" id="PTHR44845:SF6">
    <property type="entry name" value="BETA-ALANINE-ACTIVATING ENZYME"/>
    <property type="match status" value="1"/>
</dbReference>
<keyword evidence="5" id="KW-1185">Reference proteome</keyword>
<accession>A0A3T0N372</accession>
<dbReference type="AlphaFoldDB" id="A0A3T0N372"/>
<organism evidence="4 5">
    <name type="scientific">Parasedimentitalea marina</name>
    <dbReference type="NCBI Taxonomy" id="2483033"/>
    <lineage>
        <taxon>Bacteria</taxon>
        <taxon>Pseudomonadati</taxon>
        <taxon>Pseudomonadota</taxon>
        <taxon>Alphaproteobacteria</taxon>
        <taxon>Rhodobacterales</taxon>
        <taxon>Paracoccaceae</taxon>
        <taxon>Parasedimentitalea</taxon>
    </lineage>
</organism>
<feature type="domain" description="Carrier" evidence="3">
    <location>
        <begin position="2"/>
        <end position="77"/>
    </location>
</feature>
<dbReference type="Pfam" id="PF00550">
    <property type="entry name" value="PP-binding"/>
    <property type="match status" value="1"/>
</dbReference>
<dbReference type="OrthoDB" id="2085352at2"/>
<dbReference type="KEGG" id="sedi:EBB79_11465"/>
<protein>
    <submittedName>
        <fullName evidence="4">Acyl carrier protein</fullName>
    </submittedName>
</protein>
<evidence type="ECO:0000259" key="3">
    <source>
        <dbReference type="PROSITE" id="PS50075"/>
    </source>
</evidence>
<dbReference type="Gene3D" id="1.10.1200.10">
    <property type="entry name" value="ACP-like"/>
    <property type="match status" value="1"/>
</dbReference>
<gene>
    <name evidence="4" type="ORF">EBB79_11465</name>
</gene>
<sequence>MSTSDSISQQVTRAFQECFPDDAIDLESDFFDLGGDSLTLVSLCASLEVKMGFNIPPSKLLYHPTVEELAAAIEALPGGAVI</sequence>
<dbReference type="InterPro" id="IPR020806">
    <property type="entry name" value="PKS_PP-bd"/>
</dbReference>